<dbReference type="PANTHER" id="PTHR30560">
    <property type="entry name" value="TRIGGER FACTOR CHAPERONE AND PEPTIDYL-PROLYL CIS/TRANS ISOMERASE"/>
    <property type="match status" value="1"/>
</dbReference>
<dbReference type="PIRSF" id="PIRSF003095">
    <property type="entry name" value="Trigger_factor"/>
    <property type="match status" value="1"/>
</dbReference>
<dbReference type="Gene3D" id="1.10.3120.10">
    <property type="entry name" value="Trigger factor, C-terminal domain"/>
    <property type="match status" value="1"/>
</dbReference>
<dbReference type="EC" id="5.2.1.8" evidence="3"/>
<dbReference type="NCBIfam" id="TIGR00115">
    <property type="entry name" value="tig"/>
    <property type="match status" value="1"/>
</dbReference>
<dbReference type="InterPro" id="IPR037041">
    <property type="entry name" value="Trigger_fac_C_sf"/>
</dbReference>
<feature type="non-terminal residue" evidence="9">
    <location>
        <position position="491"/>
    </location>
</feature>
<sequence length="491" mass="55999">ICGRVAELVDALVLGTNSVSCEGSSPFSPTKNIMKVTIENKKGLSKDLKVFVDKKTIETYMEEKYEEIKKKVVLKGFRPGKVPKEVLKRQFGKSIYGEVLDKVLKETSTKALEENKIKPAGQPKIDLKSHGENKDLEYVISITEFPKVKLQSIENIKVNEYNVKIDAKETDLRIKEIAKNQNNFVPKKNEEISIKGDLVAFDYKATIDGKDFTGGEGKNTQIVLGKDLFIKGFDKELIGVKKNDSKTFDVILPESYPQKEFANKKAKFVCKILELKKSIETKIDDEFAKNLGAKDLNDLKVLISKQINDEYKNSLDAITKNQILKEIEKFKVEEIPQNLIEQEVAILSQGMKEDEIKKNKNDFEEKAKKRIKAGLILNAFGEENKIHVHENEVQAEIQKQLKMMPGQEKMIMEYYQKNPSAADSLRGTIYENKIIESIKSKAKITKKEITKEEAEKILKSEHEHPHDHKHSDSHEHENEKLTATKTKPIKP</sequence>
<keyword evidence="6" id="KW-0413">Isomerase</keyword>
<dbReference type="GO" id="GO:0003755">
    <property type="term" value="F:peptidyl-prolyl cis-trans isomerase activity"/>
    <property type="evidence" value="ECO:0007669"/>
    <property type="project" value="UniProtKB-KW"/>
</dbReference>
<dbReference type="GO" id="GO:0015031">
    <property type="term" value="P:protein transport"/>
    <property type="evidence" value="ECO:0007669"/>
    <property type="project" value="InterPro"/>
</dbReference>
<evidence type="ECO:0000256" key="1">
    <source>
        <dbReference type="ARBA" id="ARBA00000971"/>
    </source>
</evidence>
<dbReference type="GO" id="GO:0043022">
    <property type="term" value="F:ribosome binding"/>
    <property type="evidence" value="ECO:0007669"/>
    <property type="project" value="TreeGrafter"/>
</dbReference>
<dbReference type="Gene3D" id="3.30.70.1050">
    <property type="entry name" value="Trigger factor ribosome-binding domain"/>
    <property type="match status" value="1"/>
</dbReference>
<evidence type="ECO:0000256" key="3">
    <source>
        <dbReference type="ARBA" id="ARBA00013194"/>
    </source>
</evidence>
<dbReference type="Pfam" id="PF05698">
    <property type="entry name" value="Trigger_C"/>
    <property type="match status" value="1"/>
</dbReference>
<evidence type="ECO:0000256" key="5">
    <source>
        <dbReference type="ARBA" id="ARBA00023186"/>
    </source>
</evidence>
<dbReference type="GO" id="GO:0051083">
    <property type="term" value="P:'de novo' cotranslational protein folding"/>
    <property type="evidence" value="ECO:0007669"/>
    <property type="project" value="TreeGrafter"/>
</dbReference>
<evidence type="ECO:0000256" key="7">
    <source>
        <dbReference type="SAM" id="MobiDB-lite"/>
    </source>
</evidence>
<dbReference type="InterPro" id="IPR008881">
    <property type="entry name" value="Trigger_fac_ribosome-bd_bac"/>
</dbReference>
<dbReference type="SUPFAM" id="SSF109998">
    <property type="entry name" value="Triger factor/SurA peptide-binding domain-like"/>
    <property type="match status" value="1"/>
</dbReference>
<organism evidence="9">
    <name type="scientific">marine metagenome</name>
    <dbReference type="NCBI Taxonomy" id="408172"/>
    <lineage>
        <taxon>unclassified sequences</taxon>
        <taxon>metagenomes</taxon>
        <taxon>ecological metagenomes</taxon>
    </lineage>
</organism>
<name>A0A382GLU9_9ZZZZ</name>
<keyword evidence="4" id="KW-0697">Rotamase</keyword>
<reference evidence="9" key="1">
    <citation type="submission" date="2018-05" db="EMBL/GenBank/DDBJ databases">
        <authorList>
            <person name="Lanie J.A."/>
            <person name="Ng W.-L."/>
            <person name="Kazmierczak K.M."/>
            <person name="Andrzejewski T.M."/>
            <person name="Davidsen T.M."/>
            <person name="Wayne K.J."/>
            <person name="Tettelin H."/>
            <person name="Glass J.I."/>
            <person name="Rusch D."/>
            <person name="Podicherti R."/>
            <person name="Tsui H.-C.T."/>
            <person name="Winkler M.E."/>
        </authorList>
    </citation>
    <scope>NUCLEOTIDE SEQUENCE</scope>
</reference>
<protein>
    <recommendedName>
        <fullName evidence="3">peptidylprolyl isomerase</fullName>
        <ecNumber evidence="3">5.2.1.8</ecNumber>
    </recommendedName>
</protein>
<feature type="non-terminal residue" evidence="9">
    <location>
        <position position="1"/>
    </location>
</feature>
<dbReference type="Gene3D" id="3.10.50.40">
    <property type="match status" value="1"/>
</dbReference>
<dbReference type="InterPro" id="IPR008880">
    <property type="entry name" value="Trigger_fac_C"/>
</dbReference>
<dbReference type="EMBL" id="UINC01056162">
    <property type="protein sequence ID" value="SVB75862.1"/>
    <property type="molecule type" value="Genomic_DNA"/>
</dbReference>
<dbReference type="AlphaFoldDB" id="A0A382GLU9"/>
<proteinExistence type="inferred from homology"/>
<gene>
    <name evidence="9" type="ORF">METZ01_LOCUS228716</name>
</gene>
<dbReference type="InterPro" id="IPR046357">
    <property type="entry name" value="PPIase_dom_sf"/>
</dbReference>
<dbReference type="InterPro" id="IPR036611">
    <property type="entry name" value="Trigger_fac_ribosome-bd_sf"/>
</dbReference>
<dbReference type="PROSITE" id="PS50059">
    <property type="entry name" value="FKBP_PPIASE"/>
    <property type="match status" value="1"/>
</dbReference>
<dbReference type="SUPFAM" id="SSF54534">
    <property type="entry name" value="FKBP-like"/>
    <property type="match status" value="1"/>
</dbReference>
<feature type="domain" description="PPIase FKBP-type" evidence="8">
    <location>
        <begin position="196"/>
        <end position="256"/>
    </location>
</feature>
<feature type="region of interest" description="Disordered" evidence="7">
    <location>
        <begin position="453"/>
        <end position="491"/>
    </location>
</feature>
<evidence type="ECO:0000313" key="9">
    <source>
        <dbReference type="EMBL" id="SVB75862.1"/>
    </source>
</evidence>
<dbReference type="HAMAP" id="MF_00303">
    <property type="entry name" value="Trigger_factor_Tig"/>
    <property type="match status" value="1"/>
</dbReference>
<evidence type="ECO:0000259" key="8">
    <source>
        <dbReference type="PROSITE" id="PS50059"/>
    </source>
</evidence>
<dbReference type="Pfam" id="PF05697">
    <property type="entry name" value="Trigger_N"/>
    <property type="match status" value="1"/>
</dbReference>
<dbReference type="SUPFAM" id="SSF102735">
    <property type="entry name" value="Trigger factor ribosome-binding domain"/>
    <property type="match status" value="1"/>
</dbReference>
<evidence type="ECO:0000256" key="2">
    <source>
        <dbReference type="ARBA" id="ARBA00005464"/>
    </source>
</evidence>
<dbReference type="InterPro" id="IPR005215">
    <property type="entry name" value="Trig_fac"/>
</dbReference>
<evidence type="ECO:0000256" key="4">
    <source>
        <dbReference type="ARBA" id="ARBA00023110"/>
    </source>
</evidence>
<dbReference type="PANTHER" id="PTHR30560:SF3">
    <property type="entry name" value="TRIGGER FACTOR-LIKE PROTEIN TIG, CHLOROPLASTIC"/>
    <property type="match status" value="1"/>
</dbReference>
<feature type="compositionally biased region" description="Basic and acidic residues" evidence="7">
    <location>
        <begin position="453"/>
        <end position="482"/>
    </location>
</feature>
<dbReference type="GO" id="GO:0044183">
    <property type="term" value="F:protein folding chaperone"/>
    <property type="evidence" value="ECO:0007669"/>
    <property type="project" value="TreeGrafter"/>
</dbReference>
<evidence type="ECO:0000256" key="6">
    <source>
        <dbReference type="ARBA" id="ARBA00023235"/>
    </source>
</evidence>
<keyword evidence="5" id="KW-0143">Chaperone</keyword>
<dbReference type="Pfam" id="PF00254">
    <property type="entry name" value="FKBP_C"/>
    <property type="match status" value="1"/>
</dbReference>
<dbReference type="GO" id="GO:0043335">
    <property type="term" value="P:protein unfolding"/>
    <property type="evidence" value="ECO:0007669"/>
    <property type="project" value="TreeGrafter"/>
</dbReference>
<comment type="similarity">
    <text evidence="2">Belongs to the FKBP-type PPIase family. Tig subfamily.</text>
</comment>
<comment type="catalytic activity">
    <reaction evidence="1">
        <text>[protein]-peptidylproline (omega=180) = [protein]-peptidylproline (omega=0)</text>
        <dbReference type="Rhea" id="RHEA:16237"/>
        <dbReference type="Rhea" id="RHEA-COMP:10747"/>
        <dbReference type="Rhea" id="RHEA-COMP:10748"/>
        <dbReference type="ChEBI" id="CHEBI:83833"/>
        <dbReference type="ChEBI" id="CHEBI:83834"/>
        <dbReference type="EC" id="5.2.1.8"/>
    </reaction>
</comment>
<dbReference type="InterPro" id="IPR001179">
    <property type="entry name" value="PPIase_FKBP_dom"/>
</dbReference>
<dbReference type="InterPro" id="IPR027304">
    <property type="entry name" value="Trigger_fact/SurA_dom_sf"/>
</dbReference>
<accession>A0A382GLU9</accession>